<name>A0AA46I693_9FUSO</name>
<feature type="domain" description="PTS EIIB type-1" evidence="13">
    <location>
        <begin position="412"/>
        <end position="489"/>
    </location>
</feature>
<dbReference type="GO" id="GO:0008982">
    <property type="term" value="F:protein-N(PI)-phosphohistidine-sugar phosphotransferase activity"/>
    <property type="evidence" value="ECO:0007669"/>
    <property type="project" value="InterPro"/>
</dbReference>
<keyword evidence="6" id="KW-0598">Phosphotransferase system</keyword>
<evidence type="ECO:0000256" key="8">
    <source>
        <dbReference type="ARBA" id="ARBA00022777"/>
    </source>
</evidence>
<dbReference type="Proteomes" id="UP000294678">
    <property type="component" value="Unassembled WGS sequence"/>
</dbReference>
<dbReference type="EMBL" id="SOBG01000001">
    <property type="protein sequence ID" value="TDT72309.1"/>
    <property type="molecule type" value="Genomic_DNA"/>
</dbReference>
<evidence type="ECO:0000256" key="12">
    <source>
        <dbReference type="SAM" id="Phobius"/>
    </source>
</evidence>
<organism evidence="15 16">
    <name type="scientific">Hypnocyclicus thermotrophus</name>
    <dbReference type="NCBI Taxonomy" id="1627895"/>
    <lineage>
        <taxon>Bacteria</taxon>
        <taxon>Fusobacteriati</taxon>
        <taxon>Fusobacteriota</taxon>
        <taxon>Fusobacteriia</taxon>
        <taxon>Fusobacteriales</taxon>
        <taxon>Fusobacteriaceae</taxon>
        <taxon>Hypnocyclicus</taxon>
    </lineage>
</organism>
<dbReference type="FunFam" id="3.30.1360.60:FF:000001">
    <property type="entry name" value="PTS system glucose-specific IIBC component PtsG"/>
    <property type="match status" value="1"/>
</dbReference>
<reference evidence="15 16" key="1">
    <citation type="submission" date="2019-03" db="EMBL/GenBank/DDBJ databases">
        <title>Genomic Encyclopedia of Type Strains, Phase IV (KMG-IV): sequencing the most valuable type-strain genomes for metagenomic binning, comparative biology and taxonomic classification.</title>
        <authorList>
            <person name="Goeker M."/>
        </authorList>
    </citation>
    <scope>NUCLEOTIDE SEQUENCE [LARGE SCALE GENOMIC DNA]</scope>
    <source>
        <strain evidence="15 16">DSM 100055</strain>
    </source>
</reference>
<dbReference type="Pfam" id="PF00367">
    <property type="entry name" value="PTS_EIIB"/>
    <property type="match status" value="1"/>
</dbReference>
<dbReference type="SUPFAM" id="SSF55604">
    <property type="entry name" value="Glucose permease domain IIB"/>
    <property type="match status" value="1"/>
</dbReference>
<feature type="transmembrane region" description="Helical" evidence="12">
    <location>
        <begin position="365"/>
        <end position="387"/>
    </location>
</feature>
<dbReference type="GO" id="GO:0016301">
    <property type="term" value="F:kinase activity"/>
    <property type="evidence" value="ECO:0007669"/>
    <property type="project" value="UniProtKB-KW"/>
</dbReference>
<accession>A0AA46I693</accession>
<evidence type="ECO:0000256" key="4">
    <source>
        <dbReference type="ARBA" id="ARBA00022597"/>
    </source>
</evidence>
<dbReference type="Pfam" id="PF02378">
    <property type="entry name" value="PTS_EIIC"/>
    <property type="match status" value="1"/>
</dbReference>
<keyword evidence="4" id="KW-0762">Sugar transport</keyword>
<keyword evidence="2" id="KW-0813">Transport</keyword>
<evidence type="ECO:0000256" key="7">
    <source>
        <dbReference type="ARBA" id="ARBA00022692"/>
    </source>
</evidence>
<dbReference type="InterPro" id="IPR013013">
    <property type="entry name" value="PTS_EIIC_1"/>
</dbReference>
<comment type="caution">
    <text evidence="15">The sequence shown here is derived from an EMBL/GenBank/DDBJ whole genome shotgun (WGS) entry which is preliminary data.</text>
</comment>
<keyword evidence="16" id="KW-1185">Reference proteome</keyword>
<evidence type="ECO:0000256" key="3">
    <source>
        <dbReference type="ARBA" id="ARBA00022475"/>
    </source>
</evidence>
<dbReference type="GO" id="GO:0055056">
    <property type="term" value="F:D-glucose transmembrane transporter activity"/>
    <property type="evidence" value="ECO:0007669"/>
    <property type="project" value="InterPro"/>
</dbReference>
<feature type="transmembrane region" description="Helical" evidence="12">
    <location>
        <begin position="263"/>
        <end position="281"/>
    </location>
</feature>
<keyword evidence="5" id="KW-0808">Transferase</keyword>
<evidence type="ECO:0000256" key="5">
    <source>
        <dbReference type="ARBA" id="ARBA00022679"/>
    </source>
</evidence>
<dbReference type="InterPro" id="IPR050429">
    <property type="entry name" value="PTS_Glucose_EIICBA"/>
</dbReference>
<evidence type="ECO:0000259" key="13">
    <source>
        <dbReference type="PROSITE" id="PS51098"/>
    </source>
</evidence>
<dbReference type="Gene3D" id="3.30.1360.60">
    <property type="entry name" value="Glucose permease domain IIB"/>
    <property type="match status" value="1"/>
</dbReference>
<feature type="transmembrane region" description="Helical" evidence="12">
    <location>
        <begin position="148"/>
        <end position="168"/>
    </location>
</feature>
<dbReference type="RefSeq" id="WP_134111856.1">
    <property type="nucleotide sequence ID" value="NZ_SOBG01000001.1"/>
</dbReference>
<evidence type="ECO:0000313" key="15">
    <source>
        <dbReference type="EMBL" id="TDT72309.1"/>
    </source>
</evidence>
<evidence type="ECO:0000259" key="14">
    <source>
        <dbReference type="PROSITE" id="PS51103"/>
    </source>
</evidence>
<feature type="transmembrane region" description="Helical" evidence="12">
    <location>
        <begin position="342"/>
        <end position="359"/>
    </location>
</feature>
<gene>
    <name evidence="15" type="ORF">EV215_0097</name>
</gene>
<dbReference type="SUPFAM" id="SSF103473">
    <property type="entry name" value="MFS general substrate transporter"/>
    <property type="match status" value="1"/>
</dbReference>
<dbReference type="PROSITE" id="PS51103">
    <property type="entry name" value="PTS_EIIC_TYPE_1"/>
    <property type="match status" value="1"/>
</dbReference>
<evidence type="ECO:0000256" key="2">
    <source>
        <dbReference type="ARBA" id="ARBA00022448"/>
    </source>
</evidence>
<dbReference type="InterPro" id="IPR036259">
    <property type="entry name" value="MFS_trans_sf"/>
</dbReference>
<dbReference type="AlphaFoldDB" id="A0AA46I693"/>
<evidence type="ECO:0000256" key="10">
    <source>
        <dbReference type="ARBA" id="ARBA00023136"/>
    </source>
</evidence>
<sequence length="489" mass="52915">MKAFTQLQKIGKALMTPVAILPAAGLFLAFGNKLQLPLMEQAGGVIFANLPLLFAVGTAIGLANGEGVAALAAIVAILVMNTTMGIVSGAEAGLAAHDRAFASVLGIPTLQTGVFGGIIAGVIAAMLYNKYYKIELPPFLGFFAGKRFVPIVTAVAAFLIGLAMPIIWKPIQAGLYQLSYLANETNTNISTFIFGVIERSLIPFGLHHIFYSPFWFDFGEYINKAGELVKGDNRIWFEMLKDNVHNFSSATYQGAGKFMTGKFPFMMFGLPGAALAMYHEAKPEKRKIAGGILFSAALTSFLTGITEPIEFAFLFVAPVLYGIHVLIAGTSFMLMNMLGVRIGMTFSGGVIDFIMFGVMPNRTPWWWVIIVGAVLFVVYYFLFRFAIRKWDLKTPGREEDEVESEEVSLGGHELAVLVIDALGGKENLKSVDACITRLRVEVADTSKVNDGELKKLGAAGVLKVGANGVQAIFGSKAQFISNDINKMIR</sequence>
<protein>
    <submittedName>
        <fullName evidence="15">PTS system D-glucosamine-specific IIC component</fullName>
    </submittedName>
</protein>
<dbReference type="GO" id="GO:0090563">
    <property type="term" value="F:protein-phosphocysteine-sugar phosphotransferase activity"/>
    <property type="evidence" value="ECO:0007669"/>
    <property type="project" value="TreeGrafter"/>
</dbReference>
<dbReference type="InterPro" id="IPR036878">
    <property type="entry name" value="Glu_permease_IIB"/>
</dbReference>
<comment type="subcellular location">
    <subcellularLocation>
        <location evidence="1">Cell membrane</location>
        <topology evidence="1">Multi-pass membrane protein</topology>
    </subcellularLocation>
</comment>
<dbReference type="PROSITE" id="PS51098">
    <property type="entry name" value="PTS_EIIB_TYPE_1"/>
    <property type="match status" value="1"/>
</dbReference>
<dbReference type="GO" id="GO:1904659">
    <property type="term" value="P:D-glucose transmembrane transport"/>
    <property type="evidence" value="ECO:0007669"/>
    <property type="project" value="InterPro"/>
</dbReference>
<feature type="transmembrane region" description="Helical" evidence="12">
    <location>
        <begin position="42"/>
        <end position="62"/>
    </location>
</feature>
<keyword evidence="8" id="KW-0418">Kinase</keyword>
<dbReference type="NCBIfam" id="TIGR00826">
    <property type="entry name" value="EIIB_glc"/>
    <property type="match status" value="1"/>
</dbReference>
<dbReference type="InterPro" id="IPR018113">
    <property type="entry name" value="PTrfase_EIIB_Cys"/>
</dbReference>
<dbReference type="InterPro" id="IPR011299">
    <property type="entry name" value="PTS_IIBC_glc"/>
</dbReference>
<dbReference type="NCBIfam" id="TIGR02002">
    <property type="entry name" value="PTS-II-BC-glcB"/>
    <property type="match status" value="1"/>
</dbReference>
<dbReference type="CDD" id="cd00212">
    <property type="entry name" value="PTS_IIB_glc"/>
    <property type="match status" value="1"/>
</dbReference>
<feature type="transmembrane region" description="Helical" evidence="12">
    <location>
        <begin position="69"/>
        <end position="90"/>
    </location>
</feature>
<evidence type="ECO:0000256" key="11">
    <source>
        <dbReference type="PROSITE-ProRule" id="PRU00421"/>
    </source>
</evidence>
<evidence type="ECO:0000256" key="1">
    <source>
        <dbReference type="ARBA" id="ARBA00004651"/>
    </source>
</evidence>
<dbReference type="InterPro" id="IPR001996">
    <property type="entry name" value="PTS_IIB_1"/>
</dbReference>
<feature type="domain" description="PTS EIIC type-1" evidence="14">
    <location>
        <begin position="1"/>
        <end position="399"/>
    </location>
</feature>
<proteinExistence type="predicted"/>
<feature type="transmembrane region" description="Helical" evidence="12">
    <location>
        <begin position="311"/>
        <end position="335"/>
    </location>
</feature>
<feature type="active site" description="Phosphocysteine intermediate; for EIIB activity" evidence="11">
    <location>
        <position position="434"/>
    </location>
</feature>
<feature type="transmembrane region" description="Helical" evidence="12">
    <location>
        <begin position="12"/>
        <end position="30"/>
    </location>
</feature>
<feature type="transmembrane region" description="Helical" evidence="12">
    <location>
        <begin position="110"/>
        <end position="128"/>
    </location>
</feature>
<evidence type="ECO:0000313" key="16">
    <source>
        <dbReference type="Proteomes" id="UP000294678"/>
    </source>
</evidence>
<dbReference type="GO" id="GO:0005886">
    <property type="term" value="C:plasma membrane"/>
    <property type="evidence" value="ECO:0007669"/>
    <property type="project" value="UniProtKB-SubCell"/>
</dbReference>
<dbReference type="InterPro" id="IPR003352">
    <property type="entry name" value="PTS_EIIC"/>
</dbReference>
<keyword evidence="9 12" id="KW-1133">Transmembrane helix</keyword>
<evidence type="ECO:0000256" key="9">
    <source>
        <dbReference type="ARBA" id="ARBA00022989"/>
    </source>
</evidence>
<evidence type="ECO:0000256" key="6">
    <source>
        <dbReference type="ARBA" id="ARBA00022683"/>
    </source>
</evidence>
<dbReference type="PANTHER" id="PTHR30009">
    <property type="entry name" value="CYTOCHROME C-TYPE SYNTHESIS PROTEIN AND PTS TRANSMEMBRANE COMPONENT"/>
    <property type="match status" value="1"/>
</dbReference>
<dbReference type="PROSITE" id="PS01035">
    <property type="entry name" value="PTS_EIIB_TYPE_1_CYS"/>
    <property type="match status" value="1"/>
</dbReference>
<keyword evidence="10 12" id="KW-0472">Membrane</keyword>
<keyword evidence="7 12" id="KW-0812">Transmembrane</keyword>
<feature type="transmembrane region" description="Helical" evidence="12">
    <location>
        <begin position="288"/>
        <end position="305"/>
    </location>
</feature>
<keyword evidence="3" id="KW-1003">Cell membrane</keyword>
<dbReference type="GO" id="GO:0009401">
    <property type="term" value="P:phosphoenolpyruvate-dependent sugar phosphotransferase system"/>
    <property type="evidence" value="ECO:0007669"/>
    <property type="project" value="UniProtKB-KW"/>
</dbReference>
<dbReference type="PANTHER" id="PTHR30009:SF20">
    <property type="entry name" value="PTS SYSTEM GLUCOSE-SPECIFIC EIICB COMPONENT-RELATED"/>
    <property type="match status" value="1"/>
</dbReference>